<proteinExistence type="predicted"/>
<reference evidence="1 2" key="1">
    <citation type="submission" date="2020-12" db="EMBL/GenBank/DDBJ databases">
        <title>Bacterial novel species Adhaeribacter sp. BT258 isolated from soil.</title>
        <authorList>
            <person name="Jung H.-Y."/>
        </authorList>
    </citation>
    <scope>NUCLEOTIDE SEQUENCE [LARGE SCALE GENOMIC DNA]</scope>
    <source>
        <strain evidence="1 2">BT258</strain>
    </source>
</reference>
<gene>
    <name evidence="1" type="ORF">I5M27_09215</name>
</gene>
<sequence>MKRLIYLAYLGLLALILISCQKETIAPDGALAATPADEARTNGCVSQFYLTKTGIVQLGNVRTDYVLIGFNSNVTLAQQQAMLSQYNIFEQLDGDFFSDSGIITIVKLNSTATCASVSSMINSLERKRQVNFAGPVFDDPNGILAWIGQTNEIMVTLKDASYYPQLQRLARMTRTTIVTNLWDETYLLSADKHSAGNALQMTSILNVSPFIALAEPNFLAQSPALRTGDKPERKLTKAFLPMQAAL</sequence>
<evidence type="ECO:0000313" key="1">
    <source>
        <dbReference type="EMBL" id="MBK0403163.1"/>
    </source>
</evidence>
<dbReference type="EMBL" id="JAEHFX010000004">
    <property type="protein sequence ID" value="MBK0403163.1"/>
    <property type="molecule type" value="Genomic_DNA"/>
</dbReference>
<evidence type="ECO:0000313" key="2">
    <source>
        <dbReference type="Proteomes" id="UP000644147"/>
    </source>
</evidence>
<protein>
    <submittedName>
        <fullName evidence="1">Uncharacterized protein</fullName>
    </submittedName>
</protein>
<dbReference type="Proteomes" id="UP000644147">
    <property type="component" value="Unassembled WGS sequence"/>
</dbReference>
<dbReference type="PROSITE" id="PS51257">
    <property type="entry name" value="PROKAR_LIPOPROTEIN"/>
    <property type="match status" value="1"/>
</dbReference>
<accession>A0ABS1C1F6</accession>
<organism evidence="1 2">
    <name type="scientific">Adhaeribacter terrigena</name>
    <dbReference type="NCBI Taxonomy" id="2793070"/>
    <lineage>
        <taxon>Bacteria</taxon>
        <taxon>Pseudomonadati</taxon>
        <taxon>Bacteroidota</taxon>
        <taxon>Cytophagia</taxon>
        <taxon>Cytophagales</taxon>
        <taxon>Hymenobacteraceae</taxon>
        <taxon>Adhaeribacter</taxon>
    </lineage>
</organism>
<comment type="caution">
    <text evidence="1">The sequence shown here is derived from an EMBL/GenBank/DDBJ whole genome shotgun (WGS) entry which is preliminary data.</text>
</comment>
<keyword evidence="2" id="KW-1185">Reference proteome</keyword>
<name>A0ABS1C1F6_9BACT</name>
<dbReference type="RefSeq" id="WP_200505923.1">
    <property type="nucleotide sequence ID" value="NZ_JAEHFX010000004.1"/>
</dbReference>